<organism evidence="1 2">
    <name type="scientific">Halopseudomonas salegens</name>
    <dbReference type="NCBI Taxonomy" id="1434072"/>
    <lineage>
        <taxon>Bacteria</taxon>
        <taxon>Pseudomonadati</taxon>
        <taxon>Pseudomonadota</taxon>
        <taxon>Gammaproteobacteria</taxon>
        <taxon>Pseudomonadales</taxon>
        <taxon>Pseudomonadaceae</taxon>
        <taxon>Halopseudomonas</taxon>
    </lineage>
</organism>
<evidence type="ECO:0000313" key="1">
    <source>
        <dbReference type="EMBL" id="SDT95524.1"/>
    </source>
</evidence>
<proteinExistence type="predicted"/>
<accession>A0A1H2EKD1</accession>
<keyword evidence="2" id="KW-1185">Reference proteome</keyword>
<protein>
    <submittedName>
        <fullName evidence="1">Uncharacterized protein</fullName>
    </submittedName>
</protein>
<evidence type="ECO:0000313" key="2">
    <source>
        <dbReference type="Proteomes" id="UP000243924"/>
    </source>
</evidence>
<gene>
    <name evidence="1" type="ORF">SAMN05216210_0804</name>
</gene>
<dbReference type="AlphaFoldDB" id="A0A1H2EKD1"/>
<name>A0A1H2EKD1_9GAMM</name>
<dbReference type="EMBL" id="LT629787">
    <property type="protein sequence ID" value="SDT95524.1"/>
    <property type="molecule type" value="Genomic_DNA"/>
</dbReference>
<reference evidence="2" key="1">
    <citation type="submission" date="2016-10" db="EMBL/GenBank/DDBJ databases">
        <authorList>
            <person name="Varghese N."/>
            <person name="Submissions S."/>
        </authorList>
    </citation>
    <scope>NUCLEOTIDE SEQUENCE [LARGE SCALE GENOMIC DNA]</scope>
    <source>
        <strain evidence="2">CECT 8338</strain>
    </source>
</reference>
<dbReference type="Proteomes" id="UP000243924">
    <property type="component" value="Chromosome I"/>
</dbReference>
<sequence>MIGQPAMVPATRLIGFDETCDTQLPTEGGGACVSLVT</sequence>
<dbReference type="STRING" id="1434072.SAMN05216210_0804"/>